<evidence type="ECO:0000256" key="12">
    <source>
        <dbReference type="ARBA" id="ARBA00023170"/>
    </source>
</evidence>
<evidence type="ECO:0000256" key="9">
    <source>
        <dbReference type="ARBA" id="ARBA00023065"/>
    </source>
</evidence>
<keyword evidence="11 14" id="KW-0472">Membrane</keyword>
<dbReference type="FunFam" id="2.170.130.10:FF:000001">
    <property type="entry name" value="Catecholate siderophore TonB-dependent receptor"/>
    <property type="match status" value="1"/>
</dbReference>
<evidence type="ECO:0000256" key="7">
    <source>
        <dbReference type="ARBA" id="ARBA00022729"/>
    </source>
</evidence>
<dbReference type="AlphaFoldDB" id="A0A351R8F1"/>
<sequence>MVNPLIASAEPNAEITLEVVDVVAPALSDTRPVKGYNAKRSSASTKTDTELRDVPQAISVITQDQIKDQSVQSIAEAVRYVPGVQAAQGEGNRDALIFRGNATTGDFFLDGVRDDVQTYRDVYNTDRVEVLKGPNGMIFGRGGAGGAINRVSKEAGWDPISEIQASYGAFDQRRVQVDFGQAINDVAAFRINAVHENSNSYRDGVELKRYGVTPTITVKPTDKTKITLGVEYFKDEHTSDRCLHRSLMARHDHWCVHL</sequence>
<evidence type="ECO:0000256" key="2">
    <source>
        <dbReference type="ARBA" id="ARBA00009810"/>
    </source>
</evidence>
<dbReference type="PANTHER" id="PTHR32552:SF68">
    <property type="entry name" value="FERRICHROME OUTER MEMBRANE TRANSPORTER_PHAGE RECEPTOR"/>
    <property type="match status" value="1"/>
</dbReference>
<keyword evidence="6 14" id="KW-0812">Transmembrane</keyword>
<dbReference type="InterPro" id="IPR012910">
    <property type="entry name" value="Plug_dom"/>
</dbReference>
<keyword evidence="8" id="KW-0408">Iron</keyword>
<dbReference type="Pfam" id="PF07715">
    <property type="entry name" value="Plug"/>
    <property type="match status" value="1"/>
</dbReference>
<keyword evidence="5" id="KW-0410">Iron transport</keyword>
<keyword evidence="7" id="KW-0732">Signal</keyword>
<dbReference type="GO" id="GO:0015891">
    <property type="term" value="P:siderophore transport"/>
    <property type="evidence" value="ECO:0007669"/>
    <property type="project" value="UniProtKB-ARBA"/>
</dbReference>
<evidence type="ECO:0000313" key="16">
    <source>
        <dbReference type="EMBL" id="HBA08322.1"/>
    </source>
</evidence>
<comment type="subcellular location">
    <subcellularLocation>
        <location evidence="1 14">Cell outer membrane</location>
        <topology evidence="1 14">Multi-pass membrane protein</topology>
    </subcellularLocation>
</comment>
<keyword evidence="4 14" id="KW-1134">Transmembrane beta strand</keyword>
<evidence type="ECO:0000256" key="10">
    <source>
        <dbReference type="ARBA" id="ARBA00023077"/>
    </source>
</evidence>
<keyword evidence="12 16" id="KW-0675">Receptor</keyword>
<keyword evidence="13 14" id="KW-0998">Cell outer membrane</keyword>
<evidence type="ECO:0000256" key="3">
    <source>
        <dbReference type="ARBA" id="ARBA00022448"/>
    </source>
</evidence>
<reference evidence="16 17" key="1">
    <citation type="journal article" date="2018" name="Nat. Biotechnol.">
        <title>A standardized bacterial taxonomy based on genome phylogeny substantially revises the tree of life.</title>
        <authorList>
            <person name="Parks D.H."/>
            <person name="Chuvochina M."/>
            <person name="Waite D.W."/>
            <person name="Rinke C."/>
            <person name="Skarshewski A."/>
            <person name="Chaumeil P.A."/>
            <person name="Hugenholtz P."/>
        </authorList>
    </citation>
    <scope>NUCLEOTIDE SEQUENCE [LARGE SCALE GENOMIC DNA]</scope>
    <source>
        <strain evidence="16">UBA9958</strain>
    </source>
</reference>
<dbReference type="SUPFAM" id="SSF56935">
    <property type="entry name" value="Porins"/>
    <property type="match status" value="1"/>
</dbReference>
<dbReference type="EMBL" id="DNAA01000030">
    <property type="protein sequence ID" value="HBA08322.1"/>
    <property type="molecule type" value="Genomic_DNA"/>
</dbReference>
<name>A0A351R8F1_9PROT</name>
<evidence type="ECO:0000259" key="15">
    <source>
        <dbReference type="Pfam" id="PF07715"/>
    </source>
</evidence>
<accession>A0A351R8F1</accession>
<dbReference type="PROSITE" id="PS52016">
    <property type="entry name" value="TONB_DEPENDENT_REC_3"/>
    <property type="match status" value="1"/>
</dbReference>
<gene>
    <name evidence="16" type="ORF">DCW48_01160</name>
</gene>
<keyword evidence="9" id="KW-0406">Ion transport</keyword>
<dbReference type="InterPro" id="IPR039426">
    <property type="entry name" value="TonB-dep_rcpt-like"/>
</dbReference>
<dbReference type="Proteomes" id="UP000264313">
    <property type="component" value="Unassembled WGS sequence"/>
</dbReference>
<dbReference type="Gene3D" id="2.170.130.10">
    <property type="entry name" value="TonB-dependent receptor, plug domain"/>
    <property type="match status" value="1"/>
</dbReference>
<keyword evidence="10" id="KW-0798">TonB box</keyword>
<proteinExistence type="inferred from homology"/>
<comment type="caution">
    <text evidence="16">The sequence shown here is derived from an EMBL/GenBank/DDBJ whole genome shotgun (WGS) entry which is preliminary data.</text>
</comment>
<organism evidence="16 17">
    <name type="scientific">Methylotenera mobilis</name>
    <dbReference type="NCBI Taxonomy" id="359408"/>
    <lineage>
        <taxon>Bacteria</taxon>
        <taxon>Pseudomonadati</taxon>
        <taxon>Pseudomonadota</taxon>
        <taxon>Betaproteobacteria</taxon>
        <taxon>Nitrosomonadales</taxon>
        <taxon>Methylophilaceae</taxon>
        <taxon>Methylotenera</taxon>
    </lineage>
</organism>
<protein>
    <submittedName>
        <fullName evidence="16">TonB-dependent siderophore receptor</fullName>
    </submittedName>
</protein>
<evidence type="ECO:0000256" key="8">
    <source>
        <dbReference type="ARBA" id="ARBA00023004"/>
    </source>
</evidence>
<feature type="domain" description="TonB-dependent receptor plug" evidence="15">
    <location>
        <begin position="51"/>
        <end position="147"/>
    </location>
</feature>
<evidence type="ECO:0000256" key="11">
    <source>
        <dbReference type="ARBA" id="ARBA00023136"/>
    </source>
</evidence>
<feature type="non-terminal residue" evidence="16">
    <location>
        <position position="258"/>
    </location>
</feature>
<dbReference type="STRING" id="1132855.GCA_000384255_01144"/>
<evidence type="ECO:0000256" key="4">
    <source>
        <dbReference type="ARBA" id="ARBA00022452"/>
    </source>
</evidence>
<comment type="similarity">
    <text evidence="2 14">Belongs to the TonB-dependent receptor family.</text>
</comment>
<dbReference type="PANTHER" id="PTHR32552">
    <property type="entry name" value="FERRICHROME IRON RECEPTOR-RELATED"/>
    <property type="match status" value="1"/>
</dbReference>
<dbReference type="InterPro" id="IPR036942">
    <property type="entry name" value="Beta-barrel_TonB_sf"/>
</dbReference>
<dbReference type="Gene3D" id="2.40.170.20">
    <property type="entry name" value="TonB-dependent receptor, beta-barrel domain"/>
    <property type="match status" value="1"/>
</dbReference>
<dbReference type="InterPro" id="IPR037066">
    <property type="entry name" value="Plug_dom_sf"/>
</dbReference>
<dbReference type="GO" id="GO:0015344">
    <property type="term" value="F:siderophore uptake transmembrane transporter activity"/>
    <property type="evidence" value="ECO:0007669"/>
    <property type="project" value="TreeGrafter"/>
</dbReference>
<dbReference type="GO" id="GO:0009279">
    <property type="term" value="C:cell outer membrane"/>
    <property type="evidence" value="ECO:0007669"/>
    <property type="project" value="UniProtKB-SubCell"/>
</dbReference>
<evidence type="ECO:0000256" key="13">
    <source>
        <dbReference type="ARBA" id="ARBA00023237"/>
    </source>
</evidence>
<evidence type="ECO:0000256" key="6">
    <source>
        <dbReference type="ARBA" id="ARBA00022692"/>
    </source>
</evidence>
<evidence type="ECO:0000256" key="5">
    <source>
        <dbReference type="ARBA" id="ARBA00022496"/>
    </source>
</evidence>
<keyword evidence="3 14" id="KW-0813">Transport</keyword>
<evidence type="ECO:0000256" key="1">
    <source>
        <dbReference type="ARBA" id="ARBA00004571"/>
    </source>
</evidence>
<evidence type="ECO:0000256" key="14">
    <source>
        <dbReference type="PROSITE-ProRule" id="PRU01360"/>
    </source>
</evidence>
<evidence type="ECO:0000313" key="17">
    <source>
        <dbReference type="Proteomes" id="UP000264313"/>
    </source>
</evidence>